<feature type="transmembrane region" description="Helical" evidence="10">
    <location>
        <begin position="530"/>
        <end position="551"/>
    </location>
</feature>
<feature type="region of interest" description="Disordered" evidence="9">
    <location>
        <begin position="1117"/>
        <end position="1138"/>
    </location>
</feature>
<gene>
    <name evidence="13" type="primary">Lgr5</name>
</gene>
<dbReference type="AlphaFoldDB" id="A0A6F9DKD8"/>
<name>A0A6F9DKD8_9ASCI</name>
<feature type="chain" id="PRO_5026154621" evidence="11">
    <location>
        <begin position="23"/>
        <end position="1169"/>
    </location>
</feature>
<evidence type="ECO:0000256" key="9">
    <source>
        <dbReference type="SAM" id="MobiDB-lite"/>
    </source>
</evidence>
<feature type="signal peptide" evidence="11">
    <location>
        <begin position="1"/>
        <end position="22"/>
    </location>
</feature>
<feature type="transmembrane region" description="Helical" evidence="10">
    <location>
        <begin position="603"/>
        <end position="625"/>
    </location>
</feature>
<feature type="compositionally biased region" description="Polar residues" evidence="9">
    <location>
        <begin position="1117"/>
        <end position="1132"/>
    </location>
</feature>
<dbReference type="Gene3D" id="1.20.1070.10">
    <property type="entry name" value="Rhodopsin 7-helix transmembrane proteins"/>
    <property type="match status" value="1"/>
</dbReference>
<dbReference type="InterPro" id="IPR001611">
    <property type="entry name" value="Leu-rich_rpt"/>
</dbReference>
<keyword evidence="8" id="KW-0325">Glycoprotein</keyword>
<evidence type="ECO:0000256" key="2">
    <source>
        <dbReference type="ARBA" id="ARBA00022614"/>
    </source>
</evidence>
<keyword evidence="7 10" id="KW-0472">Membrane</keyword>
<evidence type="ECO:0000256" key="6">
    <source>
        <dbReference type="ARBA" id="ARBA00022989"/>
    </source>
</evidence>
<feature type="domain" description="G-protein coupled receptors family 1 profile" evidence="12">
    <location>
        <begin position="581"/>
        <end position="859"/>
    </location>
</feature>
<evidence type="ECO:0000313" key="13">
    <source>
        <dbReference type="EMBL" id="CAB3263423.1"/>
    </source>
</evidence>
<comment type="subcellular location">
    <subcellularLocation>
        <location evidence="1">Membrane</location>
    </subcellularLocation>
</comment>
<dbReference type="Gene3D" id="3.80.10.10">
    <property type="entry name" value="Ribonuclease Inhibitor"/>
    <property type="match status" value="1"/>
</dbReference>
<evidence type="ECO:0000256" key="4">
    <source>
        <dbReference type="ARBA" id="ARBA00022729"/>
    </source>
</evidence>
<feature type="transmembrane region" description="Helical" evidence="10">
    <location>
        <begin position="649"/>
        <end position="669"/>
    </location>
</feature>
<keyword evidence="6 10" id="KW-1133">Transmembrane helix</keyword>
<dbReference type="Pfam" id="PF13855">
    <property type="entry name" value="LRR_8"/>
    <property type="match status" value="4"/>
</dbReference>
<evidence type="ECO:0000256" key="3">
    <source>
        <dbReference type="ARBA" id="ARBA00022692"/>
    </source>
</evidence>
<dbReference type="FunFam" id="3.80.10.10:FF:000770">
    <property type="entry name" value="Uncharacterized protein"/>
    <property type="match status" value="1"/>
</dbReference>
<keyword evidence="3 10" id="KW-0812">Transmembrane</keyword>
<feature type="transmembrane region" description="Helical" evidence="10">
    <location>
        <begin position="785"/>
        <end position="810"/>
    </location>
</feature>
<dbReference type="InterPro" id="IPR017452">
    <property type="entry name" value="GPCR_Rhodpsn_7TM"/>
</dbReference>
<organism evidence="13">
    <name type="scientific">Phallusia mammillata</name>
    <dbReference type="NCBI Taxonomy" id="59560"/>
    <lineage>
        <taxon>Eukaryota</taxon>
        <taxon>Metazoa</taxon>
        <taxon>Chordata</taxon>
        <taxon>Tunicata</taxon>
        <taxon>Ascidiacea</taxon>
        <taxon>Phlebobranchia</taxon>
        <taxon>Ascidiidae</taxon>
        <taxon>Phallusia</taxon>
    </lineage>
</organism>
<evidence type="ECO:0000256" key="1">
    <source>
        <dbReference type="ARBA" id="ARBA00004370"/>
    </source>
</evidence>
<sequence length="1169" mass="130066">MDIFVWVFVTFCCVLHSAHVLASPGRVTNQPIALGKCPTACTCTRDRKKLVEVDCSDQSFNELPPEAPKMTKSINLEVNNIVEISPKAFNDLHFLKTLIISGNKLTTLDHASFTGLGKLETLELQDNKISSLIGHVFSDATNLRSLRLSGNFISDIPNILLFGLHNLRKLYLDDNLIDQVPSKALEDSPNLDCLNLAVNQITEIQDDAFSSLPKLETLLLRENQISTVGTRAFAGIPLCRVLTLQYNRLTEFPESITNLTNLVDLTLSDNQIQYLPDGAFSNLRNLQILVLRNNPLKSVGKSAFTNLHLLTTIRVEQISEQRVFPDFSGCSKLQDLTISGGRIRSLPTDLCRWLPDLRSLNVKENKLVNLSGIGSCFQLQYLDASHNYMKRLSKSDVGNLTSLEELDLSHNFISTLDDNVFQNNPLRKLNLAFNTFTYLPVKGLSQLTHLNLTGVSKMLYLPPIELLNKLQFLNAAFSYHCCQVRAEWQRVHQDESAGIYKPQHSTQCFPDPGPLSPCIDLLPSVLARTILWLALVVSFVLNLTIVFSSTIRKCLYSFKQSKIRHKITEPSSFEDSTNENSNQAPVMPVPKASNADPMEAFELALCHLALADIIATGYVAVIVSFDTMTRSDFAKYGAWWQQSVPCRTAGFFLVMGMQLAFFTVLIAAVERYLSTMFPLKPEKHMGKAVIGLALSAAWVISVATAVVTLYSGAKWYQGSVDSPLPPFNGATCLPWSTDFPYVAVLIGGHFVSCLVVGVLCVLMFCARRKQSWLSPRKHTRTQIALVVACNVVFILPLAIIGLLTSAIATYPAVAEPFFTSQLNDFDASEYVDKVLNVDLLLMLVLLLICLRLLLNPILYVAFSTGFKRDASAIVKRLFCTERVIRSHDVDADGDNIHDTAGEFTFRCGTPTDGKRVKGGRDVDKLLESPIEEPEAFENNIPLHREFQLLRTPPMRMMSRSVSHEADNNVHHATVYPEPIEDADWFNLCPVYRFHGDQNAEIPRDLVQTAIPLRKIHPKSLSMQPCTSSTIDYRVDEPGCSTTLRPTRRKSNNLHIDVSKERLPPLAWQRVGDDGQTQICIGANKLSHSCESSTSKDSGIQSEPDFFTPCACSTGSDSLARSSQTSDHSSANQRLFDPVNESLHSETKFKYAKADRGPPATIQTRAETVL</sequence>
<evidence type="ECO:0000256" key="5">
    <source>
        <dbReference type="ARBA" id="ARBA00022737"/>
    </source>
</evidence>
<dbReference type="GO" id="GO:0016020">
    <property type="term" value="C:membrane"/>
    <property type="evidence" value="ECO:0007669"/>
    <property type="project" value="UniProtKB-SubCell"/>
</dbReference>
<dbReference type="GO" id="GO:0004930">
    <property type="term" value="F:G protein-coupled receptor activity"/>
    <property type="evidence" value="ECO:0007669"/>
    <property type="project" value="InterPro"/>
</dbReference>
<dbReference type="PANTHER" id="PTHR45712:SF22">
    <property type="entry name" value="INSULIN-LIKE GROWTH FACTOR-BINDING PROTEIN COMPLEX ACID LABILE SUBUNIT"/>
    <property type="match status" value="1"/>
</dbReference>
<dbReference type="PROSITE" id="PS50262">
    <property type="entry name" value="G_PROTEIN_RECEP_F1_2"/>
    <property type="match status" value="1"/>
</dbReference>
<reference evidence="13" key="1">
    <citation type="submission" date="2020-04" db="EMBL/GenBank/DDBJ databases">
        <authorList>
            <person name="Neveu A P."/>
        </authorList>
    </citation>
    <scope>NUCLEOTIDE SEQUENCE</scope>
    <source>
        <tissue evidence="13">Whole embryo</tissue>
    </source>
</reference>
<dbReference type="PROSITE" id="PS51450">
    <property type="entry name" value="LRR"/>
    <property type="match status" value="5"/>
</dbReference>
<evidence type="ECO:0000256" key="7">
    <source>
        <dbReference type="ARBA" id="ARBA00023136"/>
    </source>
</evidence>
<evidence type="ECO:0000256" key="11">
    <source>
        <dbReference type="SAM" id="SignalP"/>
    </source>
</evidence>
<dbReference type="Pfam" id="PF12799">
    <property type="entry name" value="LRR_4"/>
    <property type="match status" value="1"/>
</dbReference>
<keyword evidence="2" id="KW-0433">Leucine-rich repeat</keyword>
<proteinExistence type="evidence at transcript level"/>
<evidence type="ECO:0000256" key="8">
    <source>
        <dbReference type="ARBA" id="ARBA00023180"/>
    </source>
</evidence>
<feature type="transmembrane region" description="Helical" evidence="10">
    <location>
        <begin position="839"/>
        <end position="862"/>
    </location>
</feature>
<feature type="transmembrane region" description="Helical" evidence="10">
    <location>
        <begin position="741"/>
        <end position="764"/>
    </location>
</feature>
<dbReference type="PRINTS" id="PR00237">
    <property type="entry name" value="GPCRRHODOPSN"/>
</dbReference>
<dbReference type="SMART" id="SM00365">
    <property type="entry name" value="LRR_SD22"/>
    <property type="match status" value="5"/>
</dbReference>
<dbReference type="PANTHER" id="PTHR45712">
    <property type="entry name" value="AGAP008170-PA"/>
    <property type="match status" value="1"/>
</dbReference>
<dbReference type="EMBL" id="LR787561">
    <property type="protein sequence ID" value="CAB3263423.1"/>
    <property type="molecule type" value="mRNA"/>
</dbReference>
<dbReference type="InterPro" id="IPR000276">
    <property type="entry name" value="GPCR_Rhodpsn"/>
</dbReference>
<evidence type="ECO:0000256" key="10">
    <source>
        <dbReference type="SAM" id="Phobius"/>
    </source>
</evidence>
<dbReference type="SMART" id="SM00369">
    <property type="entry name" value="LRR_TYP"/>
    <property type="match status" value="10"/>
</dbReference>
<accession>A0A6F9DKD8</accession>
<dbReference type="Pfam" id="PF00001">
    <property type="entry name" value="7tm_1"/>
    <property type="match status" value="1"/>
</dbReference>
<dbReference type="InterPro" id="IPR025875">
    <property type="entry name" value="Leu-rich_rpt_4"/>
</dbReference>
<dbReference type="SUPFAM" id="SSF81321">
    <property type="entry name" value="Family A G protein-coupled receptor-like"/>
    <property type="match status" value="1"/>
</dbReference>
<keyword evidence="4 11" id="KW-0732">Signal</keyword>
<keyword evidence="13" id="KW-0675">Receptor</keyword>
<dbReference type="InterPro" id="IPR032675">
    <property type="entry name" value="LRR_dom_sf"/>
</dbReference>
<keyword evidence="5" id="KW-0677">Repeat</keyword>
<dbReference type="InterPro" id="IPR003591">
    <property type="entry name" value="Leu-rich_rpt_typical-subtyp"/>
</dbReference>
<protein>
    <submittedName>
        <fullName evidence="13">Leucine-rich repeat-containing G-protein coupled receptor 5</fullName>
    </submittedName>
</protein>
<dbReference type="SUPFAM" id="SSF52047">
    <property type="entry name" value="RNI-like"/>
    <property type="match status" value="1"/>
</dbReference>
<dbReference type="InterPro" id="IPR050333">
    <property type="entry name" value="SLRP"/>
</dbReference>
<feature type="transmembrane region" description="Helical" evidence="10">
    <location>
        <begin position="689"/>
        <end position="713"/>
    </location>
</feature>
<evidence type="ECO:0000259" key="12">
    <source>
        <dbReference type="PROSITE" id="PS50262"/>
    </source>
</evidence>